<reference evidence="1" key="1">
    <citation type="submission" date="2022-03" db="EMBL/GenBank/DDBJ databases">
        <authorList>
            <person name="Martin H S."/>
        </authorList>
    </citation>
    <scope>NUCLEOTIDE SEQUENCE</scope>
</reference>
<name>A0ABN8IXL1_9NEOP</name>
<proteinExistence type="predicted"/>
<organism evidence="1 2">
    <name type="scientific">Iphiclides podalirius</name>
    <name type="common">scarce swallowtail</name>
    <dbReference type="NCBI Taxonomy" id="110791"/>
    <lineage>
        <taxon>Eukaryota</taxon>
        <taxon>Metazoa</taxon>
        <taxon>Ecdysozoa</taxon>
        <taxon>Arthropoda</taxon>
        <taxon>Hexapoda</taxon>
        <taxon>Insecta</taxon>
        <taxon>Pterygota</taxon>
        <taxon>Neoptera</taxon>
        <taxon>Endopterygota</taxon>
        <taxon>Lepidoptera</taxon>
        <taxon>Glossata</taxon>
        <taxon>Ditrysia</taxon>
        <taxon>Papilionoidea</taxon>
        <taxon>Papilionidae</taxon>
        <taxon>Papilioninae</taxon>
        <taxon>Iphiclides</taxon>
    </lineage>
</organism>
<dbReference type="EMBL" id="OW152817">
    <property type="protein sequence ID" value="CAH2069246.1"/>
    <property type="molecule type" value="Genomic_DNA"/>
</dbReference>
<sequence length="114" mass="12271">MATVDEHYHFGECTPFSPLYTQPGVRAVRATRPQGATVEYATKVSIDKITYQFGHQEIMKRWGGGARGAEPPAGASAALQRCGAAAAPRARRAASRFIIRRLDKAKSLKAAAAQ</sequence>
<gene>
    <name evidence="1" type="ORF">IPOD504_LOCUS14807</name>
</gene>
<evidence type="ECO:0000313" key="2">
    <source>
        <dbReference type="Proteomes" id="UP000837857"/>
    </source>
</evidence>
<keyword evidence="2" id="KW-1185">Reference proteome</keyword>
<feature type="non-terminal residue" evidence="1">
    <location>
        <position position="114"/>
    </location>
</feature>
<accession>A0ABN8IXL1</accession>
<dbReference type="Proteomes" id="UP000837857">
    <property type="component" value="Chromosome 5"/>
</dbReference>
<protein>
    <submittedName>
        <fullName evidence="1">Uncharacterized protein</fullName>
    </submittedName>
</protein>
<evidence type="ECO:0000313" key="1">
    <source>
        <dbReference type="EMBL" id="CAH2069246.1"/>
    </source>
</evidence>